<evidence type="ECO:0000256" key="1">
    <source>
        <dbReference type="SAM" id="Phobius"/>
    </source>
</evidence>
<keyword evidence="1" id="KW-0472">Membrane</keyword>
<gene>
    <name evidence="2" type="ORF">Enr13x_71740</name>
</gene>
<dbReference type="AlphaFoldDB" id="A0A518I2C5"/>
<dbReference type="RefSeq" id="WP_231743947.1">
    <property type="nucleotide sequence ID" value="NZ_CP037423.1"/>
</dbReference>
<evidence type="ECO:0000313" key="2">
    <source>
        <dbReference type="EMBL" id="QDV47265.1"/>
    </source>
</evidence>
<reference evidence="2 3" key="1">
    <citation type="submission" date="2019-03" db="EMBL/GenBank/DDBJ databases">
        <title>Deep-cultivation of Planctomycetes and their phenomic and genomic characterization uncovers novel biology.</title>
        <authorList>
            <person name="Wiegand S."/>
            <person name="Jogler M."/>
            <person name="Boedeker C."/>
            <person name="Pinto D."/>
            <person name="Vollmers J."/>
            <person name="Rivas-Marin E."/>
            <person name="Kohn T."/>
            <person name="Peeters S.H."/>
            <person name="Heuer A."/>
            <person name="Rast P."/>
            <person name="Oberbeckmann S."/>
            <person name="Bunk B."/>
            <person name="Jeske O."/>
            <person name="Meyerdierks A."/>
            <person name="Storesund J.E."/>
            <person name="Kallscheuer N."/>
            <person name="Luecker S."/>
            <person name="Lage O.M."/>
            <person name="Pohl T."/>
            <person name="Merkel B.J."/>
            <person name="Hornburger P."/>
            <person name="Mueller R.-W."/>
            <person name="Bruemmer F."/>
            <person name="Labrenz M."/>
            <person name="Spormann A.M."/>
            <person name="Op den Camp H."/>
            <person name="Overmann J."/>
            <person name="Amann R."/>
            <person name="Jetten M.S.M."/>
            <person name="Mascher T."/>
            <person name="Medema M.H."/>
            <person name="Devos D.P."/>
            <person name="Kaster A.-K."/>
            <person name="Ovreas L."/>
            <person name="Rohde M."/>
            <person name="Galperin M.Y."/>
            <person name="Jogler C."/>
        </authorList>
    </citation>
    <scope>NUCLEOTIDE SEQUENCE [LARGE SCALE GENOMIC DNA]</scope>
    <source>
        <strain evidence="2 3">Enr13</strain>
    </source>
</reference>
<feature type="transmembrane region" description="Helical" evidence="1">
    <location>
        <begin position="12"/>
        <end position="31"/>
    </location>
</feature>
<accession>A0A518I2C5</accession>
<dbReference type="EMBL" id="CP037423">
    <property type="protein sequence ID" value="QDV47265.1"/>
    <property type="molecule type" value="Genomic_DNA"/>
</dbReference>
<keyword evidence="1" id="KW-0812">Transmembrane</keyword>
<feature type="transmembrane region" description="Helical" evidence="1">
    <location>
        <begin position="43"/>
        <end position="65"/>
    </location>
</feature>
<keyword evidence="3" id="KW-1185">Reference proteome</keyword>
<organism evidence="2 3">
    <name type="scientific">Stieleria neptunia</name>
    <dbReference type="NCBI Taxonomy" id="2527979"/>
    <lineage>
        <taxon>Bacteria</taxon>
        <taxon>Pseudomonadati</taxon>
        <taxon>Planctomycetota</taxon>
        <taxon>Planctomycetia</taxon>
        <taxon>Pirellulales</taxon>
        <taxon>Pirellulaceae</taxon>
        <taxon>Stieleria</taxon>
    </lineage>
</organism>
<dbReference type="Proteomes" id="UP000319004">
    <property type="component" value="Chromosome"/>
</dbReference>
<name>A0A518I2C5_9BACT</name>
<evidence type="ECO:0000313" key="3">
    <source>
        <dbReference type="Proteomes" id="UP000319004"/>
    </source>
</evidence>
<protein>
    <submittedName>
        <fullName evidence="2">Uncharacterized protein</fullName>
    </submittedName>
</protein>
<proteinExistence type="predicted"/>
<dbReference type="KEGG" id="snep:Enr13x_71740"/>
<sequence>MTVKTDATITTKFNALLVLYSAVVGVFTFAMSDSAKGVPLEGIILTSLIDLVRFLIMVFVTAWFAKEVWNRLVTDMFDVRCVVHRETIAIVLLLGILLD</sequence>
<keyword evidence="1" id="KW-1133">Transmembrane helix</keyword>